<dbReference type="PANTHER" id="PTHR47633">
    <property type="entry name" value="IMMUNOGLOBULIN"/>
    <property type="match status" value="1"/>
</dbReference>
<dbReference type="Pfam" id="PF07679">
    <property type="entry name" value="I-set"/>
    <property type="match status" value="2"/>
</dbReference>
<dbReference type="InterPro" id="IPR013783">
    <property type="entry name" value="Ig-like_fold"/>
</dbReference>
<dbReference type="InterPro" id="IPR013098">
    <property type="entry name" value="Ig_I-set"/>
</dbReference>
<evidence type="ECO:0000259" key="6">
    <source>
        <dbReference type="PROSITE" id="PS50835"/>
    </source>
</evidence>
<dbReference type="GO" id="GO:0005737">
    <property type="term" value="C:cytoplasm"/>
    <property type="evidence" value="ECO:0007669"/>
    <property type="project" value="UniProtKB-SubCell"/>
</dbReference>
<feature type="domain" description="Fibronectin type-III" evidence="7">
    <location>
        <begin position="14"/>
        <end position="109"/>
    </location>
</feature>
<dbReference type="AlphaFoldDB" id="A0ABD0YIS2"/>
<dbReference type="InterPro" id="IPR036116">
    <property type="entry name" value="FN3_sf"/>
</dbReference>
<keyword evidence="5" id="KW-0393">Immunoglobulin domain</keyword>
<reference evidence="8 9" key="1">
    <citation type="submission" date="2024-07" db="EMBL/GenBank/DDBJ databases">
        <title>Chromosome-level genome assembly of the water stick insect Ranatra chinensis (Heteroptera: Nepidae).</title>
        <authorList>
            <person name="Liu X."/>
        </authorList>
    </citation>
    <scope>NUCLEOTIDE SEQUENCE [LARGE SCALE GENOMIC DNA]</scope>
    <source>
        <strain evidence="8">Cailab_2021Rc</strain>
        <tissue evidence="8">Muscle</tissue>
    </source>
</reference>
<feature type="domain" description="Ig-like" evidence="6">
    <location>
        <begin position="215"/>
        <end position="286"/>
    </location>
</feature>
<dbReference type="SUPFAM" id="SSF48726">
    <property type="entry name" value="Immunoglobulin"/>
    <property type="match status" value="2"/>
</dbReference>
<dbReference type="GO" id="GO:0030154">
    <property type="term" value="P:cell differentiation"/>
    <property type="evidence" value="ECO:0007669"/>
    <property type="project" value="UniProtKB-ARBA"/>
</dbReference>
<keyword evidence="9" id="KW-1185">Reference proteome</keyword>
<evidence type="ECO:0000256" key="3">
    <source>
        <dbReference type="ARBA" id="ARBA00022737"/>
    </source>
</evidence>
<dbReference type="PANTHER" id="PTHR47633:SF16">
    <property type="entry name" value="CAVP-TARGET PROTEIN-LIKE"/>
    <property type="match status" value="1"/>
</dbReference>
<evidence type="ECO:0000256" key="4">
    <source>
        <dbReference type="ARBA" id="ARBA00023157"/>
    </source>
</evidence>
<dbReference type="PROSITE" id="PS50835">
    <property type="entry name" value="IG_LIKE"/>
    <property type="match status" value="2"/>
</dbReference>
<dbReference type="SMART" id="SM00060">
    <property type="entry name" value="FN3"/>
    <property type="match status" value="1"/>
</dbReference>
<keyword evidence="4" id="KW-1015">Disulfide bond</keyword>
<dbReference type="PROSITE" id="PS50853">
    <property type="entry name" value="FN3"/>
    <property type="match status" value="1"/>
</dbReference>
<evidence type="ECO:0000313" key="9">
    <source>
        <dbReference type="Proteomes" id="UP001558652"/>
    </source>
</evidence>
<dbReference type="InterPro" id="IPR003598">
    <property type="entry name" value="Ig_sub2"/>
</dbReference>
<accession>A0ABD0YIS2</accession>
<evidence type="ECO:0000259" key="7">
    <source>
        <dbReference type="PROSITE" id="PS50853"/>
    </source>
</evidence>
<name>A0ABD0YIS2_9HEMI</name>
<dbReference type="SMART" id="SM00409">
    <property type="entry name" value="IG"/>
    <property type="match status" value="2"/>
</dbReference>
<feature type="domain" description="Ig-like" evidence="6">
    <location>
        <begin position="113"/>
        <end position="207"/>
    </location>
</feature>
<dbReference type="InterPro" id="IPR036179">
    <property type="entry name" value="Ig-like_dom_sf"/>
</dbReference>
<dbReference type="EMBL" id="JBFDAA010000007">
    <property type="protein sequence ID" value="KAL1131132.1"/>
    <property type="molecule type" value="Genomic_DNA"/>
</dbReference>
<gene>
    <name evidence="8" type="ORF">AAG570_012369</name>
</gene>
<protein>
    <submittedName>
        <fullName evidence="8">Uncharacterized protein</fullName>
    </submittedName>
</protein>
<dbReference type="CDD" id="cd00063">
    <property type="entry name" value="FN3"/>
    <property type="match status" value="1"/>
</dbReference>
<evidence type="ECO:0000256" key="1">
    <source>
        <dbReference type="ARBA" id="ARBA00004496"/>
    </source>
</evidence>
<organism evidence="8 9">
    <name type="scientific">Ranatra chinensis</name>
    <dbReference type="NCBI Taxonomy" id="642074"/>
    <lineage>
        <taxon>Eukaryota</taxon>
        <taxon>Metazoa</taxon>
        <taxon>Ecdysozoa</taxon>
        <taxon>Arthropoda</taxon>
        <taxon>Hexapoda</taxon>
        <taxon>Insecta</taxon>
        <taxon>Pterygota</taxon>
        <taxon>Neoptera</taxon>
        <taxon>Paraneoptera</taxon>
        <taxon>Hemiptera</taxon>
        <taxon>Heteroptera</taxon>
        <taxon>Panheteroptera</taxon>
        <taxon>Nepomorpha</taxon>
        <taxon>Nepidae</taxon>
        <taxon>Ranatrinae</taxon>
        <taxon>Ranatra</taxon>
    </lineage>
</organism>
<evidence type="ECO:0000256" key="2">
    <source>
        <dbReference type="ARBA" id="ARBA00022490"/>
    </source>
</evidence>
<dbReference type="FunFam" id="2.60.40.10:FF:000032">
    <property type="entry name" value="palladin isoform X1"/>
    <property type="match status" value="1"/>
</dbReference>
<comment type="caution">
    <text evidence="8">The sequence shown here is derived from an EMBL/GenBank/DDBJ whole genome shotgun (WGS) entry which is preliminary data.</text>
</comment>
<dbReference type="Proteomes" id="UP001558652">
    <property type="component" value="Unassembled WGS sequence"/>
</dbReference>
<comment type="subcellular location">
    <subcellularLocation>
        <location evidence="1">Cytoplasm</location>
    </subcellularLocation>
</comment>
<dbReference type="FunFam" id="2.60.40.10:FF:000425">
    <property type="entry name" value="Myosin light chain kinase"/>
    <property type="match status" value="1"/>
</dbReference>
<keyword evidence="3" id="KW-0677">Repeat</keyword>
<evidence type="ECO:0000256" key="5">
    <source>
        <dbReference type="ARBA" id="ARBA00023319"/>
    </source>
</evidence>
<dbReference type="InterPro" id="IPR003599">
    <property type="entry name" value="Ig_sub"/>
</dbReference>
<dbReference type="Gene3D" id="2.60.40.10">
    <property type="entry name" value="Immunoglobulins"/>
    <property type="match status" value="3"/>
</dbReference>
<dbReference type="GO" id="GO:0009653">
    <property type="term" value="P:anatomical structure morphogenesis"/>
    <property type="evidence" value="ECO:0007669"/>
    <property type="project" value="UniProtKB-ARBA"/>
</dbReference>
<dbReference type="SUPFAM" id="SSF49265">
    <property type="entry name" value="Fibronectin type III"/>
    <property type="match status" value="1"/>
</dbReference>
<keyword evidence="2" id="KW-0963">Cytoplasm</keyword>
<sequence>MMRTITVVAEVPGPPGVPFVSDTGRNWVTLSWSKPQPRGSTLMVAPVLAYRVDAWNTEEARWTELGVTPVNSMDVFNLKGEYRFRVTGRNRYGWGEGVTNVNPINIEGDLQMPEFVQDLPGQLKALLGHSVQLKCRVKGIPDPEIKWYRNGMDVSGRKECRWTEKRKGDACYLSCEEVCLEDEGRYRCEAANTLGRVATFARLQRLSEVEAEFGPQFTMRLRDRRVQLGHPVRLTCQIVASPPPQVVWTKDGQPIASTDGHVITSSSDGFHTLEITRATEEDGGEYCVSGKNEHGCLGCRAQLTVDKGLRGYIAPAFVSQVECVTAAAGGSELRLRARVEAYPSIGISW</sequence>
<dbReference type="SMART" id="SM00408">
    <property type="entry name" value="IGc2"/>
    <property type="match status" value="2"/>
</dbReference>
<proteinExistence type="predicted"/>
<dbReference type="InterPro" id="IPR003961">
    <property type="entry name" value="FN3_dom"/>
</dbReference>
<evidence type="ECO:0000313" key="8">
    <source>
        <dbReference type="EMBL" id="KAL1131132.1"/>
    </source>
</evidence>
<dbReference type="InterPro" id="IPR007110">
    <property type="entry name" value="Ig-like_dom"/>
</dbReference>